<gene>
    <name evidence="1" type="ORF">EDB81DRAFT_732884</name>
</gene>
<protein>
    <submittedName>
        <fullName evidence="1">Vegetative incompatibility protein HET-E-1</fullName>
    </submittedName>
</protein>
<dbReference type="OrthoDB" id="538223at2759"/>
<dbReference type="Proteomes" id="UP000738349">
    <property type="component" value="Unassembled WGS sequence"/>
</dbReference>
<evidence type="ECO:0000313" key="2">
    <source>
        <dbReference type="Proteomes" id="UP000738349"/>
    </source>
</evidence>
<reference evidence="1" key="1">
    <citation type="journal article" date="2021" name="Nat. Commun.">
        <title>Genetic determinants of endophytism in the Arabidopsis root mycobiome.</title>
        <authorList>
            <person name="Mesny F."/>
            <person name="Miyauchi S."/>
            <person name="Thiergart T."/>
            <person name="Pickel B."/>
            <person name="Atanasova L."/>
            <person name="Karlsson M."/>
            <person name="Huettel B."/>
            <person name="Barry K.W."/>
            <person name="Haridas S."/>
            <person name="Chen C."/>
            <person name="Bauer D."/>
            <person name="Andreopoulos W."/>
            <person name="Pangilinan J."/>
            <person name="LaButti K."/>
            <person name="Riley R."/>
            <person name="Lipzen A."/>
            <person name="Clum A."/>
            <person name="Drula E."/>
            <person name="Henrissat B."/>
            <person name="Kohler A."/>
            <person name="Grigoriev I.V."/>
            <person name="Martin F.M."/>
            <person name="Hacquard S."/>
        </authorList>
    </citation>
    <scope>NUCLEOTIDE SEQUENCE</scope>
    <source>
        <strain evidence="1">MPI-CAGE-AT-0147</strain>
    </source>
</reference>
<dbReference type="EMBL" id="JAGMUV010000025">
    <property type="protein sequence ID" value="KAH7120709.1"/>
    <property type="molecule type" value="Genomic_DNA"/>
</dbReference>
<dbReference type="AlphaFoldDB" id="A0A9P9IIF7"/>
<evidence type="ECO:0000313" key="1">
    <source>
        <dbReference type="EMBL" id="KAH7120709.1"/>
    </source>
</evidence>
<organism evidence="1 2">
    <name type="scientific">Dactylonectria macrodidyma</name>
    <dbReference type="NCBI Taxonomy" id="307937"/>
    <lineage>
        <taxon>Eukaryota</taxon>
        <taxon>Fungi</taxon>
        <taxon>Dikarya</taxon>
        <taxon>Ascomycota</taxon>
        <taxon>Pezizomycotina</taxon>
        <taxon>Sordariomycetes</taxon>
        <taxon>Hypocreomycetidae</taxon>
        <taxon>Hypocreales</taxon>
        <taxon>Nectriaceae</taxon>
        <taxon>Dactylonectria</taxon>
    </lineage>
</organism>
<keyword evidence="2" id="KW-1185">Reference proteome</keyword>
<proteinExistence type="predicted"/>
<sequence length="200" mass="22127">MALEGLGIAANVIAVVDLSAKVIGWCARYAQDVKHAKDDKTRLSQEVTRLNLASQNARGLLNGPQGLRLKASHALFLATADSESQLRHVEKLLASRHEPDKARLDALKWPFQSREVDAIVQDLRRCTEAIYSALQVDQTSIILDIDQRTALDRLPIAEGAFFDSHAEEHNPTCLPNTRVADLPILICYPDIISAILLYPI</sequence>
<name>A0A9P9IIF7_9HYPO</name>
<comment type="caution">
    <text evidence="1">The sequence shown here is derived from an EMBL/GenBank/DDBJ whole genome shotgun (WGS) entry which is preliminary data.</text>
</comment>
<accession>A0A9P9IIF7</accession>